<dbReference type="EMBL" id="JAANBB010000124">
    <property type="protein sequence ID" value="KAF7549355.1"/>
    <property type="molecule type" value="Genomic_DNA"/>
</dbReference>
<protein>
    <submittedName>
        <fullName evidence="1">Uncharacterized protein</fullName>
    </submittedName>
</protein>
<reference evidence="1" key="1">
    <citation type="submission" date="2020-03" db="EMBL/GenBank/DDBJ databases">
        <title>Draft Genome Sequence of Cylindrodendrum hubeiense.</title>
        <authorList>
            <person name="Buettner E."/>
            <person name="Kellner H."/>
        </authorList>
    </citation>
    <scope>NUCLEOTIDE SEQUENCE</scope>
    <source>
        <strain evidence="1">IHI 201604</strain>
    </source>
</reference>
<sequence length="116" mass="13022">MVDRAVEQALTPETLTHAFGAVLQNMFSAFRESHGLHDGILRDNVPAVTPQQHSIRHTALRQMYGSPDDSSFGPFVDEQNDSSAPDMQYLASFISQAPSHDLELDFENFLKPLEEY</sequence>
<evidence type="ECO:0000313" key="2">
    <source>
        <dbReference type="Proteomes" id="UP000722485"/>
    </source>
</evidence>
<dbReference type="AlphaFoldDB" id="A0A9P5L885"/>
<accession>A0A9P5L885</accession>
<gene>
    <name evidence="1" type="ORF">G7Z17_g6441</name>
</gene>
<comment type="caution">
    <text evidence="1">The sequence shown here is derived from an EMBL/GenBank/DDBJ whole genome shotgun (WGS) entry which is preliminary data.</text>
</comment>
<name>A0A9P5L885_9HYPO</name>
<evidence type="ECO:0000313" key="1">
    <source>
        <dbReference type="EMBL" id="KAF7549355.1"/>
    </source>
</evidence>
<dbReference type="OrthoDB" id="4161727at2759"/>
<dbReference type="Proteomes" id="UP000722485">
    <property type="component" value="Unassembled WGS sequence"/>
</dbReference>
<keyword evidence="2" id="KW-1185">Reference proteome</keyword>
<organism evidence="1 2">
    <name type="scientific">Cylindrodendrum hubeiense</name>
    <dbReference type="NCBI Taxonomy" id="595255"/>
    <lineage>
        <taxon>Eukaryota</taxon>
        <taxon>Fungi</taxon>
        <taxon>Dikarya</taxon>
        <taxon>Ascomycota</taxon>
        <taxon>Pezizomycotina</taxon>
        <taxon>Sordariomycetes</taxon>
        <taxon>Hypocreomycetidae</taxon>
        <taxon>Hypocreales</taxon>
        <taxon>Nectriaceae</taxon>
        <taxon>Cylindrodendrum</taxon>
    </lineage>
</organism>
<proteinExistence type="predicted"/>